<sequence length="674" mass="73471">MGKSQKKRSMRRHNPVRVPDSHLPKGLASASETSSKTQEILPIIQKMESPDSGDRKWACVAVSNLIQNDPSTRRLLQGKNIIGALITRLTDSEEEVVVEAVGALRNLCIDGGYDICAEMYNKNILAPLRTFIPKISGVLSQFLTSPKTSPESLKKIVYEFADNVITTLWCLSETSNKALNAINEMSLVPFLMSFLAAGDALPLAPVTSAAQCLYVLTDDNYPAISDVQTDAGYIACLLSIARRENGGLDQTKNLDPRTVTLSVLAAGILRNVSPIPPPSAASFVDIDKDVVLPLLRPIISSISLPEISTNVQELVQRFSSEPQLERLSLKNSPKSDHKSEIEIQLETLEARLRTVQLALEILTGASAVLPDPEPHPSTAEEEDNEVDVDEDTADINMEVRLQTSLPPLPNTSFLPALVLPVLSLIQPTSLSFPPLAAPSSHPPTTSALSAVHVSALECLNNIFLSLANSPIANISKDVESGATVWNSLWTALSLVGTQTGLGQERRQQMWEVAVGVLWGVGNVWKGLLEPNDEQIKLLMQLSDSTSDPTLKVKCIGTLECLAQYPTSIPHNQIIANYLFSALPENDTPSPMGTEPLIQAVSALIDIYSDENTPYDVNFRQGNFLTRLATSVDGLKKAVKGIDRRKDGGKELRRRGDDVKENLIAFIQYRRDLGL</sequence>
<dbReference type="GO" id="GO:0042273">
    <property type="term" value="P:ribosomal large subunit biogenesis"/>
    <property type="evidence" value="ECO:0007669"/>
    <property type="project" value="TreeGrafter"/>
</dbReference>
<evidence type="ECO:0000256" key="1">
    <source>
        <dbReference type="ARBA" id="ARBA00049983"/>
    </source>
</evidence>
<dbReference type="HOGENOM" id="CLU_016860_0_0_1"/>
<dbReference type="Proteomes" id="UP000054477">
    <property type="component" value="Unassembled WGS sequence"/>
</dbReference>
<dbReference type="CDD" id="cd13394">
    <property type="entry name" value="Syo1_like"/>
    <property type="match status" value="1"/>
</dbReference>
<evidence type="ECO:0000313" key="6">
    <source>
        <dbReference type="EMBL" id="KIK07295.1"/>
    </source>
</evidence>
<evidence type="ECO:0000256" key="4">
    <source>
        <dbReference type="SAM" id="MobiDB-lite"/>
    </source>
</evidence>
<evidence type="ECO:0000259" key="5">
    <source>
        <dbReference type="Pfam" id="PF25567"/>
    </source>
</evidence>
<dbReference type="InterPro" id="IPR016024">
    <property type="entry name" value="ARM-type_fold"/>
</dbReference>
<feature type="repeat" description="ARM" evidence="2">
    <location>
        <begin position="80"/>
        <end position="107"/>
    </location>
</feature>
<dbReference type="EMBL" id="KN838548">
    <property type="protein sequence ID" value="KIK07295.1"/>
    <property type="molecule type" value="Genomic_DNA"/>
</dbReference>
<reference evidence="7" key="2">
    <citation type="submission" date="2015-01" db="EMBL/GenBank/DDBJ databases">
        <title>Evolutionary Origins and Diversification of the Mycorrhizal Mutualists.</title>
        <authorList>
            <consortium name="DOE Joint Genome Institute"/>
            <consortium name="Mycorrhizal Genomics Consortium"/>
            <person name="Kohler A."/>
            <person name="Kuo A."/>
            <person name="Nagy L.G."/>
            <person name="Floudas D."/>
            <person name="Copeland A."/>
            <person name="Barry K.W."/>
            <person name="Cichocki N."/>
            <person name="Veneault-Fourrey C."/>
            <person name="LaButti K."/>
            <person name="Lindquist E.A."/>
            <person name="Lipzen A."/>
            <person name="Lundell T."/>
            <person name="Morin E."/>
            <person name="Murat C."/>
            <person name="Riley R."/>
            <person name="Ohm R."/>
            <person name="Sun H."/>
            <person name="Tunlid A."/>
            <person name="Henrissat B."/>
            <person name="Grigoriev I.V."/>
            <person name="Hibbett D.S."/>
            <person name="Martin F."/>
        </authorList>
    </citation>
    <scope>NUCLEOTIDE SEQUENCE [LARGE SCALE GENOMIC DNA]</scope>
    <source>
        <strain evidence="7">LaAM-08-1</strain>
    </source>
</reference>
<dbReference type="AlphaFoldDB" id="A0A0C9X530"/>
<dbReference type="PROSITE" id="PS50176">
    <property type="entry name" value="ARM_REPEAT"/>
    <property type="match status" value="1"/>
</dbReference>
<feature type="region of interest" description="Disordered" evidence="4">
    <location>
        <begin position="1"/>
        <end position="36"/>
    </location>
</feature>
<dbReference type="PANTHER" id="PTHR13347:SF1">
    <property type="entry name" value="HEAT REPEAT-CONTAINING PROTEIN 3"/>
    <property type="match status" value="1"/>
</dbReference>
<keyword evidence="3" id="KW-0175">Coiled coil</keyword>
<dbReference type="PANTHER" id="PTHR13347">
    <property type="entry name" value="HEAT REPEAT-CONTAINING PROTEIN 3"/>
    <property type="match status" value="1"/>
</dbReference>
<dbReference type="GO" id="GO:0051082">
    <property type="term" value="F:unfolded protein binding"/>
    <property type="evidence" value="ECO:0007669"/>
    <property type="project" value="TreeGrafter"/>
</dbReference>
<proteinExistence type="inferred from homology"/>
<evidence type="ECO:0000256" key="3">
    <source>
        <dbReference type="SAM" id="Coils"/>
    </source>
</evidence>
<comment type="similarity">
    <text evidence="1">Belongs to the nuclear import and ribosome assembly adapter family.</text>
</comment>
<evidence type="ECO:0000313" key="7">
    <source>
        <dbReference type="Proteomes" id="UP000054477"/>
    </source>
</evidence>
<dbReference type="InterPro" id="IPR011989">
    <property type="entry name" value="ARM-like"/>
</dbReference>
<gene>
    <name evidence="6" type="ORF">K443DRAFT_87476</name>
</gene>
<dbReference type="Pfam" id="PF25567">
    <property type="entry name" value="TPR_SYO1"/>
    <property type="match status" value="1"/>
</dbReference>
<accession>A0A0C9X530</accession>
<dbReference type="STRING" id="1095629.A0A0C9X530"/>
<feature type="region of interest" description="Disordered" evidence="4">
    <location>
        <begin position="368"/>
        <end position="387"/>
    </location>
</feature>
<organism evidence="6 7">
    <name type="scientific">Laccaria amethystina LaAM-08-1</name>
    <dbReference type="NCBI Taxonomy" id="1095629"/>
    <lineage>
        <taxon>Eukaryota</taxon>
        <taxon>Fungi</taxon>
        <taxon>Dikarya</taxon>
        <taxon>Basidiomycota</taxon>
        <taxon>Agaricomycotina</taxon>
        <taxon>Agaricomycetes</taxon>
        <taxon>Agaricomycetidae</taxon>
        <taxon>Agaricales</taxon>
        <taxon>Agaricineae</taxon>
        <taxon>Hydnangiaceae</taxon>
        <taxon>Laccaria</taxon>
    </lineage>
</organism>
<feature type="compositionally biased region" description="Basic residues" evidence="4">
    <location>
        <begin position="1"/>
        <end position="15"/>
    </location>
</feature>
<dbReference type="InterPro" id="IPR000225">
    <property type="entry name" value="Armadillo"/>
</dbReference>
<dbReference type="GO" id="GO:0006606">
    <property type="term" value="P:protein import into nucleus"/>
    <property type="evidence" value="ECO:0007669"/>
    <property type="project" value="TreeGrafter"/>
</dbReference>
<dbReference type="OrthoDB" id="288703at2759"/>
<name>A0A0C9X530_9AGAR</name>
<dbReference type="InterPro" id="IPR057990">
    <property type="entry name" value="TPR_SYO1"/>
</dbReference>
<reference evidence="6 7" key="1">
    <citation type="submission" date="2014-04" db="EMBL/GenBank/DDBJ databases">
        <authorList>
            <consortium name="DOE Joint Genome Institute"/>
            <person name="Kuo A."/>
            <person name="Kohler A."/>
            <person name="Nagy L.G."/>
            <person name="Floudas D."/>
            <person name="Copeland A."/>
            <person name="Barry K.W."/>
            <person name="Cichocki N."/>
            <person name="Veneault-Fourrey C."/>
            <person name="LaButti K."/>
            <person name="Lindquist E.A."/>
            <person name="Lipzen A."/>
            <person name="Lundell T."/>
            <person name="Morin E."/>
            <person name="Murat C."/>
            <person name="Sun H."/>
            <person name="Tunlid A."/>
            <person name="Henrissat B."/>
            <person name="Grigoriev I.V."/>
            <person name="Hibbett D.S."/>
            <person name="Martin F."/>
            <person name="Nordberg H.P."/>
            <person name="Cantor M.N."/>
            <person name="Hua S.X."/>
        </authorList>
    </citation>
    <scope>NUCLEOTIDE SEQUENCE [LARGE SCALE GENOMIC DNA]</scope>
    <source>
        <strain evidence="6 7">LaAM-08-1</strain>
    </source>
</reference>
<protein>
    <recommendedName>
        <fullName evidence="5">SYO1-like TPR repeats domain-containing protein</fullName>
    </recommendedName>
</protein>
<feature type="coiled-coil region" evidence="3">
    <location>
        <begin position="338"/>
        <end position="365"/>
    </location>
</feature>
<dbReference type="SUPFAM" id="SSF48371">
    <property type="entry name" value="ARM repeat"/>
    <property type="match status" value="1"/>
</dbReference>
<keyword evidence="7" id="KW-1185">Reference proteome</keyword>
<dbReference type="Gene3D" id="1.25.10.10">
    <property type="entry name" value="Leucine-rich Repeat Variant"/>
    <property type="match status" value="1"/>
</dbReference>
<dbReference type="InterPro" id="IPR052616">
    <property type="entry name" value="SYO1-like"/>
</dbReference>
<dbReference type="Pfam" id="PF00514">
    <property type="entry name" value="Arm"/>
    <property type="match status" value="1"/>
</dbReference>
<feature type="domain" description="SYO1-like TPR repeats" evidence="5">
    <location>
        <begin position="419"/>
        <end position="671"/>
    </location>
</feature>
<evidence type="ECO:0000256" key="2">
    <source>
        <dbReference type="PROSITE-ProRule" id="PRU00259"/>
    </source>
</evidence>